<sequence>MTIKVLTANRLTDGEVVWYGADGEWRETIEGVLIARDPETAATLEDAGKAAIRANLVVDANLIDVEERNGELYPLRLRERIRISGPTIDFEPRRKQAASAA</sequence>
<dbReference type="Proteomes" id="UP001628091">
    <property type="component" value="Unassembled WGS sequence"/>
</dbReference>
<dbReference type="RefSeq" id="WP_407863639.1">
    <property type="nucleotide sequence ID" value="NZ_BAAFZP010000001.1"/>
</dbReference>
<evidence type="ECO:0000313" key="2">
    <source>
        <dbReference type="Proteomes" id="UP001628091"/>
    </source>
</evidence>
<accession>A0ABQ0GVJ2</accession>
<gene>
    <name evidence="1" type="ORF">PPNSA23_06210</name>
</gene>
<proteinExistence type="predicted"/>
<dbReference type="InterPro" id="IPR021270">
    <property type="entry name" value="DUF2849"/>
</dbReference>
<name>A0ABQ0GVJ2_9HYPH</name>
<evidence type="ECO:0000313" key="1">
    <source>
        <dbReference type="EMBL" id="GAB1580678.1"/>
    </source>
</evidence>
<dbReference type="EMBL" id="BAAFZP010000001">
    <property type="protein sequence ID" value="GAB1580678.1"/>
    <property type="molecule type" value="Genomic_DNA"/>
</dbReference>
<organism evidence="1 2">
    <name type="scientific">Phyllobacterium phragmitis</name>
    <dbReference type="NCBI Taxonomy" id="2670329"/>
    <lineage>
        <taxon>Bacteria</taxon>
        <taxon>Pseudomonadati</taxon>
        <taxon>Pseudomonadota</taxon>
        <taxon>Alphaproteobacteria</taxon>
        <taxon>Hyphomicrobiales</taxon>
        <taxon>Phyllobacteriaceae</taxon>
        <taxon>Phyllobacterium</taxon>
    </lineage>
</organism>
<keyword evidence="2" id="KW-1185">Reference proteome</keyword>
<comment type="caution">
    <text evidence="1">The sequence shown here is derived from an EMBL/GenBank/DDBJ whole genome shotgun (WGS) entry which is preliminary data.</text>
</comment>
<reference evidence="1 2" key="1">
    <citation type="submission" date="2024-10" db="EMBL/GenBank/DDBJ databases">
        <title>Isolation, draft genome sequencing and identification of Phyllobacterium sp. NSA23, isolated from leaf soil.</title>
        <authorList>
            <person name="Akita H."/>
        </authorList>
    </citation>
    <scope>NUCLEOTIDE SEQUENCE [LARGE SCALE GENOMIC DNA]</scope>
    <source>
        <strain evidence="1 2">NSA23</strain>
    </source>
</reference>
<dbReference type="Pfam" id="PF11011">
    <property type="entry name" value="DUF2849"/>
    <property type="match status" value="1"/>
</dbReference>
<protein>
    <submittedName>
        <fullName evidence="1">DUF2849 domain-containing protein</fullName>
    </submittedName>
</protein>